<proteinExistence type="predicted"/>
<accession>A0ABT1MN72</accession>
<dbReference type="EMBL" id="JAKZEU010000002">
    <property type="protein sequence ID" value="MCQ0969727.1"/>
    <property type="molecule type" value="Genomic_DNA"/>
</dbReference>
<keyword evidence="1" id="KW-0732">Signal</keyword>
<dbReference type="Pfam" id="PF09832">
    <property type="entry name" value="DUF2059"/>
    <property type="match status" value="1"/>
</dbReference>
<dbReference type="InterPro" id="IPR018637">
    <property type="entry name" value="DUF2059"/>
</dbReference>
<gene>
    <name evidence="3" type="ORF">MLD63_04710</name>
</gene>
<protein>
    <submittedName>
        <fullName evidence="3">DUF2059 domain-containing protein</fullName>
    </submittedName>
</protein>
<dbReference type="Proteomes" id="UP001203945">
    <property type="component" value="Unassembled WGS sequence"/>
</dbReference>
<evidence type="ECO:0000313" key="3">
    <source>
        <dbReference type="EMBL" id="MCQ0969727.1"/>
    </source>
</evidence>
<dbReference type="RefSeq" id="WP_255328745.1">
    <property type="nucleotide sequence ID" value="NZ_JAKZEU010000002.1"/>
</dbReference>
<reference evidence="3 4" key="1">
    <citation type="submission" date="2022-03" db="EMBL/GenBank/DDBJ databases">
        <authorList>
            <person name="He Y."/>
        </authorList>
    </citation>
    <scope>NUCLEOTIDE SEQUENCE [LARGE SCALE GENOMIC DNA]</scope>
    <source>
        <strain evidence="3 4">TK19116</strain>
    </source>
</reference>
<sequence length="293" mass="31848">MLRHCLLAGAVLAVSLPTLPAFAQSDVQARTTATQSSAEAVVDRMWQVLRLDEMMPILRDEALVQADEMAATMFERGGLGGWNEAIGRIHRPERLSALLRDAMLRGLEGRDPSEIAGALGFYESPLGQRFVALETSARLALLEDGAEDDAKAALARAVARDAPRMAQIRRLLDEADLVEPNVAGALNAAYAFSRGFSDGGGYPMPMSDAQLLEDVIAQEPSMRADTIEWLSAYLLFAYSPLSDEELDRYIEWASSDEGQTLSALMFSAFDTMFVEAARDMGLAAALQLEGRSL</sequence>
<feature type="signal peptide" evidence="1">
    <location>
        <begin position="1"/>
        <end position="23"/>
    </location>
</feature>
<keyword evidence="4" id="KW-1185">Reference proteome</keyword>
<comment type="caution">
    <text evidence="3">The sequence shown here is derived from an EMBL/GenBank/DDBJ whole genome shotgun (WGS) entry which is preliminary data.</text>
</comment>
<evidence type="ECO:0000313" key="4">
    <source>
        <dbReference type="Proteomes" id="UP001203945"/>
    </source>
</evidence>
<feature type="chain" id="PRO_5045052198" evidence="1">
    <location>
        <begin position="24"/>
        <end position="293"/>
    </location>
</feature>
<organism evidence="3 4">
    <name type="scientific">Paracoccus albicereus</name>
    <dbReference type="NCBI Taxonomy" id="2922394"/>
    <lineage>
        <taxon>Bacteria</taxon>
        <taxon>Pseudomonadati</taxon>
        <taxon>Pseudomonadota</taxon>
        <taxon>Alphaproteobacteria</taxon>
        <taxon>Rhodobacterales</taxon>
        <taxon>Paracoccaceae</taxon>
        <taxon>Paracoccus</taxon>
    </lineage>
</organism>
<feature type="domain" description="DUF2059" evidence="2">
    <location>
        <begin position="113"/>
        <end position="143"/>
    </location>
</feature>
<evidence type="ECO:0000259" key="2">
    <source>
        <dbReference type="Pfam" id="PF09832"/>
    </source>
</evidence>
<name>A0ABT1MN72_9RHOB</name>
<evidence type="ECO:0000256" key="1">
    <source>
        <dbReference type="SAM" id="SignalP"/>
    </source>
</evidence>